<evidence type="ECO:0000313" key="7">
    <source>
        <dbReference type="EMBL" id="KAJ8950969.1"/>
    </source>
</evidence>
<feature type="region of interest" description="Disordered" evidence="5">
    <location>
        <begin position="559"/>
        <end position="589"/>
    </location>
</feature>
<dbReference type="InterPro" id="IPR012337">
    <property type="entry name" value="RNaseH-like_sf"/>
</dbReference>
<dbReference type="Gene3D" id="2.40.70.10">
    <property type="entry name" value="Acid Proteases"/>
    <property type="match status" value="1"/>
</dbReference>
<dbReference type="Gene3D" id="3.30.420.10">
    <property type="entry name" value="Ribonuclease H-like superfamily/Ribonuclease H"/>
    <property type="match status" value="1"/>
</dbReference>
<accession>A0AAV8YJA5</accession>
<dbReference type="GO" id="GO:0004519">
    <property type="term" value="F:endonuclease activity"/>
    <property type="evidence" value="ECO:0007669"/>
    <property type="project" value="UniProtKB-KW"/>
</dbReference>
<keyword evidence="4" id="KW-0378">Hydrolase</keyword>
<keyword evidence="2" id="KW-0548">Nucleotidyltransferase</keyword>
<keyword evidence="4" id="KW-0255">Endonuclease</keyword>
<name>A0AAV8YJA5_9CUCU</name>
<dbReference type="InterPro" id="IPR036397">
    <property type="entry name" value="RNaseH_sf"/>
</dbReference>
<dbReference type="InterPro" id="IPR001584">
    <property type="entry name" value="Integrase_cat-core"/>
</dbReference>
<dbReference type="AlphaFoldDB" id="A0AAV8YJA5"/>
<dbReference type="GO" id="GO:0003676">
    <property type="term" value="F:nucleic acid binding"/>
    <property type="evidence" value="ECO:0007669"/>
    <property type="project" value="InterPro"/>
</dbReference>
<keyword evidence="8" id="KW-1185">Reference proteome</keyword>
<evidence type="ECO:0000259" key="6">
    <source>
        <dbReference type="PROSITE" id="PS50994"/>
    </source>
</evidence>
<evidence type="ECO:0000256" key="3">
    <source>
        <dbReference type="ARBA" id="ARBA00022722"/>
    </source>
</evidence>
<dbReference type="InterPro" id="IPR050951">
    <property type="entry name" value="Retrovirus_Pol_polyprotein"/>
</dbReference>
<proteinExistence type="predicted"/>
<evidence type="ECO:0000256" key="5">
    <source>
        <dbReference type="SAM" id="MobiDB-lite"/>
    </source>
</evidence>
<dbReference type="GO" id="GO:0016779">
    <property type="term" value="F:nucleotidyltransferase activity"/>
    <property type="evidence" value="ECO:0007669"/>
    <property type="project" value="UniProtKB-KW"/>
</dbReference>
<evidence type="ECO:0000256" key="4">
    <source>
        <dbReference type="ARBA" id="ARBA00022759"/>
    </source>
</evidence>
<evidence type="ECO:0000256" key="2">
    <source>
        <dbReference type="ARBA" id="ARBA00022695"/>
    </source>
</evidence>
<feature type="domain" description="Integrase catalytic" evidence="6">
    <location>
        <begin position="162"/>
        <end position="342"/>
    </location>
</feature>
<keyword evidence="1" id="KW-0808">Transferase</keyword>
<feature type="compositionally biased region" description="Polar residues" evidence="5">
    <location>
        <begin position="561"/>
        <end position="573"/>
    </location>
</feature>
<evidence type="ECO:0000313" key="8">
    <source>
        <dbReference type="Proteomes" id="UP001162162"/>
    </source>
</evidence>
<dbReference type="SUPFAM" id="SSF50630">
    <property type="entry name" value="Acid proteases"/>
    <property type="match status" value="1"/>
</dbReference>
<dbReference type="Proteomes" id="UP001162162">
    <property type="component" value="Unassembled WGS sequence"/>
</dbReference>
<feature type="compositionally biased region" description="Polar residues" evidence="5">
    <location>
        <begin position="477"/>
        <end position="500"/>
    </location>
</feature>
<dbReference type="GO" id="GO:0015074">
    <property type="term" value="P:DNA integration"/>
    <property type="evidence" value="ECO:0007669"/>
    <property type="project" value="InterPro"/>
</dbReference>
<dbReference type="PANTHER" id="PTHR37984">
    <property type="entry name" value="PROTEIN CBG26694"/>
    <property type="match status" value="1"/>
</dbReference>
<dbReference type="SUPFAM" id="SSF53098">
    <property type="entry name" value="Ribonuclease H-like"/>
    <property type="match status" value="1"/>
</dbReference>
<feature type="region of interest" description="Disordered" evidence="5">
    <location>
        <begin position="535"/>
        <end position="554"/>
    </location>
</feature>
<feature type="region of interest" description="Disordered" evidence="5">
    <location>
        <begin position="463"/>
        <end position="529"/>
    </location>
</feature>
<evidence type="ECO:0000256" key="1">
    <source>
        <dbReference type="ARBA" id="ARBA00022679"/>
    </source>
</evidence>
<dbReference type="EMBL" id="JAPWTK010000091">
    <property type="protein sequence ID" value="KAJ8950969.1"/>
    <property type="molecule type" value="Genomic_DNA"/>
</dbReference>
<keyword evidence="3" id="KW-0540">Nuclease</keyword>
<comment type="caution">
    <text evidence="7">The sequence shown here is derived from an EMBL/GenBank/DDBJ whole genome shotgun (WGS) entry which is preliminary data.</text>
</comment>
<dbReference type="CDD" id="cd00303">
    <property type="entry name" value="retropepsin_like"/>
    <property type="match status" value="1"/>
</dbReference>
<dbReference type="PROSITE" id="PS50994">
    <property type="entry name" value="INTEGRASE"/>
    <property type="match status" value="1"/>
</dbReference>
<organism evidence="7 8">
    <name type="scientific">Aromia moschata</name>
    <dbReference type="NCBI Taxonomy" id="1265417"/>
    <lineage>
        <taxon>Eukaryota</taxon>
        <taxon>Metazoa</taxon>
        <taxon>Ecdysozoa</taxon>
        <taxon>Arthropoda</taxon>
        <taxon>Hexapoda</taxon>
        <taxon>Insecta</taxon>
        <taxon>Pterygota</taxon>
        <taxon>Neoptera</taxon>
        <taxon>Endopterygota</taxon>
        <taxon>Coleoptera</taxon>
        <taxon>Polyphaga</taxon>
        <taxon>Cucujiformia</taxon>
        <taxon>Chrysomeloidea</taxon>
        <taxon>Cerambycidae</taxon>
        <taxon>Cerambycinae</taxon>
        <taxon>Callichromatini</taxon>
        <taxon>Aromia</taxon>
    </lineage>
</organism>
<reference evidence="7" key="1">
    <citation type="journal article" date="2023" name="Insect Mol. Biol.">
        <title>Genome sequencing provides insights into the evolution of gene families encoding plant cell wall-degrading enzymes in longhorned beetles.</title>
        <authorList>
            <person name="Shin N.R."/>
            <person name="Okamura Y."/>
            <person name="Kirsch R."/>
            <person name="Pauchet Y."/>
        </authorList>
    </citation>
    <scope>NUCLEOTIDE SEQUENCE</scope>
    <source>
        <strain evidence="7">AMC_N1</strain>
    </source>
</reference>
<sequence>MGLEDLRQVLQKNVLSLEIPDKNFKKCYVVSCKVNGFLCTGLIDTGYSAVTLRYTDARRFGVEWQRCNIQINGYGGGRSKAIGQCTINIEVDLVHARVPALIVADDIQDVSVMIGQPFINQTNVVLVVKDDQIRLFSSDILDLPQVDQLPPTKIKMMVTKDIVIPPHHIGHVKFNSVEQYEGDLFVDFQARYKPLNEYLIPSCVVSSKDGTLPILNVSTNFIRFTAKDTIARGMPCVPESSISAIFGTPRRIICDKGTCYSSKSFKEYTTKLNIKLTQNATATPRSNGQVERCNRTFLSGLTSTTDDESRWDQGIGRIKFGINSTLCKSTGKTPHELMFGYCPRGINDSFLSSEVGNSEYSTTLSERREQAKQNIERDQVKQKKRYDSKRLVDIKYQVGQQVLMKRNIGINDGKSRKLLPKYAGPFIITAVLDKDRYVVEDLPGTNRSQKKYSGICAVDKLQPFHIRNDSDDESSEEQNVGQRENVSQEENVPHQQTLLSGKTFPEGTLSSMSKRCSRGKRFPRGLCSSGANVAQRENVSQEENVPHEQTLLSGKTFPEETLSSGANVAQRENVSPEGSVPQEQTLLRGRTFPKRKTFLKSNALLRGKMFPKRTTILKGKTFPREDTFTRTLNRVAVADC</sequence>
<dbReference type="InterPro" id="IPR021109">
    <property type="entry name" value="Peptidase_aspartic_dom_sf"/>
</dbReference>
<gene>
    <name evidence="7" type="ORF">NQ318_006353</name>
</gene>
<dbReference type="PANTHER" id="PTHR37984:SF5">
    <property type="entry name" value="PROTEIN NYNRIN-LIKE"/>
    <property type="match status" value="1"/>
</dbReference>
<protein>
    <recommendedName>
        <fullName evidence="6">Integrase catalytic domain-containing protein</fullName>
    </recommendedName>
</protein>